<reference evidence="1" key="3">
    <citation type="submission" date="2025-08" db="UniProtKB">
        <authorList>
            <consortium name="Ensembl"/>
        </authorList>
    </citation>
    <scope>IDENTIFICATION</scope>
</reference>
<dbReference type="Proteomes" id="UP000008144">
    <property type="component" value="Chromosome 12"/>
</dbReference>
<keyword evidence="2" id="KW-1185">Reference proteome</keyword>
<reference evidence="1" key="4">
    <citation type="submission" date="2025-09" db="UniProtKB">
        <authorList>
            <consortium name="Ensembl"/>
        </authorList>
    </citation>
    <scope>IDENTIFICATION</scope>
</reference>
<name>F6U009_CIOIN</name>
<dbReference type="EMBL" id="EAAA01001023">
    <property type="status" value="NOT_ANNOTATED_CDS"/>
    <property type="molecule type" value="Genomic_DNA"/>
</dbReference>
<dbReference type="Ensembl" id="ENSCINT00000025866.2">
    <property type="protein sequence ID" value="ENSCINP00000025620.2"/>
    <property type="gene ID" value="ENSCING00000014084.2"/>
</dbReference>
<evidence type="ECO:0000313" key="1">
    <source>
        <dbReference type="Ensembl" id="ENSCINP00000025620.2"/>
    </source>
</evidence>
<dbReference type="HOGENOM" id="CLU_1431041_0_0_1"/>
<accession>F6U009</accession>
<reference evidence="1" key="2">
    <citation type="journal article" date="2008" name="Genome Biol.">
        <title>Improved genome assembly and evidence-based global gene model set for the chordate Ciona intestinalis: new insight into intron and operon populations.</title>
        <authorList>
            <person name="Satou Y."/>
            <person name="Mineta K."/>
            <person name="Ogasawara M."/>
            <person name="Sasakura Y."/>
            <person name="Shoguchi E."/>
            <person name="Ueno K."/>
            <person name="Yamada L."/>
            <person name="Matsumoto J."/>
            <person name="Wasserscheid J."/>
            <person name="Dewar K."/>
            <person name="Wiley G.B."/>
            <person name="Macmil S.L."/>
            <person name="Roe B.A."/>
            <person name="Zeller R.W."/>
            <person name="Hastings K.E."/>
            <person name="Lemaire P."/>
            <person name="Lindquist E."/>
            <person name="Endo T."/>
            <person name="Hotta K."/>
            <person name="Inaba K."/>
        </authorList>
    </citation>
    <scope>NUCLEOTIDE SEQUENCE [LARGE SCALE GENOMIC DNA]</scope>
    <source>
        <strain evidence="1">wild type</strain>
    </source>
</reference>
<reference evidence="2" key="1">
    <citation type="journal article" date="2002" name="Science">
        <title>The draft genome of Ciona intestinalis: insights into chordate and vertebrate origins.</title>
        <authorList>
            <person name="Dehal P."/>
            <person name="Satou Y."/>
            <person name="Campbell R.K."/>
            <person name="Chapman J."/>
            <person name="Degnan B."/>
            <person name="De Tomaso A."/>
            <person name="Davidson B."/>
            <person name="Di Gregorio A."/>
            <person name="Gelpke M."/>
            <person name="Goodstein D.M."/>
            <person name="Harafuji N."/>
            <person name="Hastings K.E."/>
            <person name="Ho I."/>
            <person name="Hotta K."/>
            <person name="Huang W."/>
            <person name="Kawashima T."/>
            <person name="Lemaire P."/>
            <person name="Martinez D."/>
            <person name="Meinertzhagen I.A."/>
            <person name="Necula S."/>
            <person name="Nonaka M."/>
            <person name="Putnam N."/>
            <person name="Rash S."/>
            <person name="Saiga H."/>
            <person name="Satake M."/>
            <person name="Terry A."/>
            <person name="Yamada L."/>
            <person name="Wang H.G."/>
            <person name="Awazu S."/>
            <person name="Azumi K."/>
            <person name="Boore J."/>
            <person name="Branno M."/>
            <person name="Chin-Bow S."/>
            <person name="DeSantis R."/>
            <person name="Doyle S."/>
            <person name="Francino P."/>
            <person name="Keys D.N."/>
            <person name="Haga S."/>
            <person name="Hayashi H."/>
            <person name="Hino K."/>
            <person name="Imai K.S."/>
            <person name="Inaba K."/>
            <person name="Kano S."/>
            <person name="Kobayashi K."/>
            <person name="Kobayashi M."/>
            <person name="Lee B.I."/>
            <person name="Makabe K.W."/>
            <person name="Manohar C."/>
            <person name="Matassi G."/>
            <person name="Medina M."/>
            <person name="Mochizuki Y."/>
            <person name="Mount S."/>
            <person name="Morishita T."/>
            <person name="Miura S."/>
            <person name="Nakayama A."/>
            <person name="Nishizaka S."/>
            <person name="Nomoto H."/>
            <person name="Ohta F."/>
            <person name="Oishi K."/>
            <person name="Rigoutsos I."/>
            <person name="Sano M."/>
            <person name="Sasaki A."/>
            <person name="Sasakura Y."/>
            <person name="Shoguchi E."/>
            <person name="Shin-i T."/>
            <person name="Spagnuolo A."/>
            <person name="Stainier D."/>
            <person name="Suzuki M.M."/>
            <person name="Tassy O."/>
            <person name="Takatori N."/>
            <person name="Tokuoka M."/>
            <person name="Yagi K."/>
            <person name="Yoshizaki F."/>
            <person name="Wada S."/>
            <person name="Zhang C."/>
            <person name="Hyatt P.D."/>
            <person name="Larimer F."/>
            <person name="Detter C."/>
            <person name="Doggett N."/>
            <person name="Glavina T."/>
            <person name="Hawkins T."/>
            <person name="Richardson P."/>
            <person name="Lucas S."/>
            <person name="Kohara Y."/>
            <person name="Levine M."/>
            <person name="Satoh N."/>
            <person name="Rokhsar D.S."/>
        </authorList>
    </citation>
    <scope>NUCLEOTIDE SEQUENCE [LARGE SCALE GENOMIC DNA]</scope>
</reference>
<proteinExistence type="predicted"/>
<dbReference type="GeneTree" id="ENSGT00530000068195"/>
<sequence length="190" mass="21459">MMDRDDGVMLAHRDVSSTDGKLQLKCVDCDLLNVVKAVGGRGDTPTQVLALPMRKEFPIVCYPISDEGSLSLLAACSISVFGNKKHIKFLQKLALDNLFKLPKDFLSWLKSKHKEMVLDFESLSLNLRSGFDMNNNQLKFLLFLFCHILLRPIVLYSEDDFASMTFLPFLLPQIQCSFVPCLVHLANGKF</sequence>
<protein>
    <submittedName>
        <fullName evidence="1">Uncharacterized protein</fullName>
    </submittedName>
</protein>
<dbReference type="InParanoid" id="F6U009"/>
<evidence type="ECO:0000313" key="2">
    <source>
        <dbReference type="Proteomes" id="UP000008144"/>
    </source>
</evidence>
<organism evidence="1 2">
    <name type="scientific">Ciona intestinalis</name>
    <name type="common">Transparent sea squirt</name>
    <name type="synonym">Ascidia intestinalis</name>
    <dbReference type="NCBI Taxonomy" id="7719"/>
    <lineage>
        <taxon>Eukaryota</taxon>
        <taxon>Metazoa</taxon>
        <taxon>Chordata</taxon>
        <taxon>Tunicata</taxon>
        <taxon>Ascidiacea</taxon>
        <taxon>Phlebobranchia</taxon>
        <taxon>Cionidae</taxon>
        <taxon>Ciona</taxon>
    </lineage>
</organism>
<dbReference type="AlphaFoldDB" id="F6U009"/>